<reference evidence="2 3" key="1">
    <citation type="submission" date="2010-04" db="EMBL/GenBank/DDBJ databases">
        <authorList>
            <person name="Muzny D."/>
            <person name="Qin X."/>
            <person name="Deng J."/>
            <person name="Jiang H."/>
            <person name="Liu Y."/>
            <person name="Qu J."/>
            <person name="Song X.-Z."/>
            <person name="Zhang L."/>
            <person name="Thornton R."/>
            <person name="Coyle M."/>
            <person name="Francisco L."/>
            <person name="Jackson L."/>
            <person name="Javaid M."/>
            <person name="Korchina V."/>
            <person name="Kovar C."/>
            <person name="Mata R."/>
            <person name="Mathew T."/>
            <person name="Ngo R."/>
            <person name="Nguyen L."/>
            <person name="Nguyen N."/>
            <person name="Okwuonu G."/>
            <person name="Ongeri F."/>
            <person name="Pham C."/>
            <person name="Simmons D."/>
            <person name="Wilczek-Boney K."/>
            <person name="Hale W."/>
            <person name="Jakkamsetti A."/>
            <person name="Pham P."/>
            <person name="Ruth R."/>
            <person name="San Lucas F."/>
            <person name="Warren J."/>
            <person name="Zhang J."/>
            <person name="Zhao Z."/>
            <person name="Zhou C."/>
            <person name="Zhu D."/>
            <person name="Lee S."/>
            <person name="Bess C."/>
            <person name="Blankenburg K."/>
            <person name="Forbes L."/>
            <person name="Fu Q."/>
            <person name="Gubbala S."/>
            <person name="Hirani K."/>
            <person name="Jayaseelan J.C."/>
            <person name="Lara F."/>
            <person name="Munidasa M."/>
            <person name="Palculict T."/>
            <person name="Patil S."/>
            <person name="Pu L.-L."/>
            <person name="Saada N."/>
            <person name="Tang L."/>
            <person name="Weissenberger G."/>
            <person name="Zhu Y."/>
            <person name="Hemphill L."/>
            <person name="Shang Y."/>
            <person name="Youmans B."/>
            <person name="Ayvaz T."/>
            <person name="Ross M."/>
            <person name="Santibanez J."/>
            <person name="Aqrawi P."/>
            <person name="Gross S."/>
            <person name="Joshi V."/>
            <person name="Fowler G."/>
            <person name="Nazareth L."/>
            <person name="Reid J."/>
            <person name="Worley K."/>
            <person name="Petrosino J."/>
            <person name="Highlander S."/>
            <person name="Gibbs R."/>
        </authorList>
    </citation>
    <scope>NUCLEOTIDE SEQUENCE [LARGE SCALE GENOMIC DNA]</scope>
    <source>
        <strain evidence="2 3">ATCC BAA-614</strain>
    </source>
</reference>
<evidence type="ECO:0000313" key="3">
    <source>
        <dbReference type="Proteomes" id="UP000003653"/>
    </source>
</evidence>
<feature type="domain" description="Thiolase C-terminal" evidence="1">
    <location>
        <begin position="251"/>
        <end position="386"/>
    </location>
</feature>
<gene>
    <name evidence="2" type="ORF">HMPREF0591_2425</name>
</gene>
<dbReference type="PANTHER" id="PTHR42870">
    <property type="entry name" value="ACETYL-COA C-ACETYLTRANSFERASE"/>
    <property type="match status" value="1"/>
</dbReference>
<proteinExistence type="predicted"/>
<organism evidence="2 3">
    <name type="scientific">Mycobacterium parascrofulaceum ATCC BAA-614</name>
    <dbReference type="NCBI Taxonomy" id="525368"/>
    <lineage>
        <taxon>Bacteria</taxon>
        <taxon>Bacillati</taxon>
        <taxon>Actinomycetota</taxon>
        <taxon>Actinomycetes</taxon>
        <taxon>Mycobacteriales</taxon>
        <taxon>Mycobacteriaceae</taxon>
        <taxon>Mycobacterium</taxon>
        <taxon>Mycobacterium simiae complex</taxon>
    </lineage>
</organism>
<dbReference type="CDD" id="cd00829">
    <property type="entry name" value="SCP-x_thiolase"/>
    <property type="match status" value="1"/>
</dbReference>
<evidence type="ECO:0000313" key="2">
    <source>
        <dbReference type="EMBL" id="EFG77740.1"/>
    </source>
</evidence>
<name>D5P8D1_9MYCO</name>
<dbReference type="Proteomes" id="UP000003653">
    <property type="component" value="Unassembled WGS sequence"/>
</dbReference>
<dbReference type="RefSeq" id="WP_007166458.1">
    <property type="nucleotide sequence ID" value="NZ_GG770553.1"/>
</dbReference>
<evidence type="ECO:0000259" key="1">
    <source>
        <dbReference type="Pfam" id="PF22691"/>
    </source>
</evidence>
<sequence length="402" mass="42182">MAGAGPNLAAVLGTGQTKYVAKRQDVSMNGLVREAIDRALADSGSTFDDIDAVVVGKAPDFFEGVMMPELFMADAVGATGKPLIRVHTAGSVGGSTGVVAASLVQSGKYRRVLAMAWEKQSESNAMWALSIPIPFIKPVGAGAGGYFAPHVRSYIRRSGAPLNIGAMVAVKDRLNGARNPLAHLHQPDITLEKVMESPMLWDPIRYDETCPSSDGAAAVVIGNEEAAEARLAQGQPVAWIHATALRTEPLQFSGRDQVSPQAGRDAAAALWKAAGITSPIDEIDAAEIYVPFSWFEPMWLENLGFAPEGEGWKLTEAGETAIGGRLPVNPSGGVLSSNPIGASGLIRFAEAAIQVMGKGGDHQVPNARKALGHAYGGGSQYYSMWVVGSEKPAKPTPEKVGA</sequence>
<dbReference type="InterPro" id="IPR002155">
    <property type="entry name" value="Thiolase"/>
</dbReference>
<dbReference type="HOGENOM" id="CLU_035425_2_2_11"/>
<keyword evidence="2" id="KW-0808">Transferase</keyword>
<dbReference type="EMBL" id="ADNV01000207">
    <property type="protein sequence ID" value="EFG77740.1"/>
    <property type="molecule type" value="Genomic_DNA"/>
</dbReference>
<dbReference type="EC" id="2.3.1.9" evidence="2"/>
<dbReference type="eggNOG" id="COG0183">
    <property type="taxonomic scope" value="Bacteria"/>
</dbReference>
<dbReference type="PIRSF" id="PIRSF000429">
    <property type="entry name" value="Ac-CoA_Ac_transf"/>
    <property type="match status" value="1"/>
</dbReference>
<keyword evidence="3" id="KW-1185">Reference proteome</keyword>
<comment type="caution">
    <text evidence="2">The sequence shown here is derived from an EMBL/GenBank/DDBJ whole genome shotgun (WGS) entry which is preliminary data.</text>
</comment>
<dbReference type="PANTHER" id="PTHR42870:SF1">
    <property type="entry name" value="NON-SPECIFIC LIPID-TRANSFER PROTEIN-LIKE 2"/>
    <property type="match status" value="1"/>
</dbReference>
<keyword evidence="2" id="KW-0012">Acyltransferase</keyword>
<protein>
    <submittedName>
        <fullName evidence="2">Nonspecific lipid-transfer protein</fullName>
        <ecNumber evidence="2">2.3.1.9</ecNumber>
    </submittedName>
</protein>
<dbReference type="InterPro" id="IPR016039">
    <property type="entry name" value="Thiolase-like"/>
</dbReference>
<accession>D5P8D1</accession>
<dbReference type="GO" id="GO:0003985">
    <property type="term" value="F:acetyl-CoA C-acetyltransferase activity"/>
    <property type="evidence" value="ECO:0007669"/>
    <property type="project" value="UniProtKB-EC"/>
</dbReference>
<dbReference type="Pfam" id="PF22691">
    <property type="entry name" value="Thiolase_C_1"/>
    <property type="match status" value="1"/>
</dbReference>
<dbReference type="NCBIfam" id="NF006180">
    <property type="entry name" value="PRK08313.1"/>
    <property type="match status" value="1"/>
</dbReference>
<dbReference type="AlphaFoldDB" id="D5P8D1"/>
<dbReference type="InterPro" id="IPR055140">
    <property type="entry name" value="Thiolase_C_2"/>
</dbReference>
<dbReference type="SUPFAM" id="SSF53901">
    <property type="entry name" value="Thiolase-like"/>
    <property type="match status" value="2"/>
</dbReference>
<dbReference type="Gene3D" id="3.40.47.10">
    <property type="match status" value="1"/>
</dbReference>